<dbReference type="Pfam" id="PF25597">
    <property type="entry name" value="SH3_retrovirus"/>
    <property type="match status" value="1"/>
</dbReference>
<evidence type="ECO:0000313" key="5">
    <source>
        <dbReference type="Proteomes" id="UP000325315"/>
    </source>
</evidence>
<name>A0A5B6UEN5_9ROSI</name>
<dbReference type="PANTHER" id="PTHR11439:SF467">
    <property type="entry name" value="INTEGRASE CATALYTIC DOMAIN-CONTAINING PROTEIN"/>
    <property type="match status" value="1"/>
</dbReference>
<accession>A0A5B6UEN5</accession>
<protein>
    <submittedName>
        <fullName evidence="4">Retrovirus-related Pol polyprotein from transposon TNT 1-94</fullName>
    </submittedName>
</protein>
<keyword evidence="5" id="KW-1185">Reference proteome</keyword>
<proteinExistence type="predicted"/>
<feature type="domain" description="Reverse transcriptase Ty1/copia-type" evidence="2">
    <location>
        <begin position="252"/>
        <end position="350"/>
    </location>
</feature>
<comment type="caution">
    <text evidence="4">The sequence shown here is derived from an EMBL/GenBank/DDBJ whole genome shotgun (WGS) entry which is preliminary data.</text>
</comment>
<organism evidence="4 5">
    <name type="scientific">Gossypium australe</name>
    <dbReference type="NCBI Taxonomy" id="47621"/>
    <lineage>
        <taxon>Eukaryota</taxon>
        <taxon>Viridiplantae</taxon>
        <taxon>Streptophyta</taxon>
        <taxon>Embryophyta</taxon>
        <taxon>Tracheophyta</taxon>
        <taxon>Spermatophyta</taxon>
        <taxon>Magnoliopsida</taxon>
        <taxon>eudicotyledons</taxon>
        <taxon>Gunneridae</taxon>
        <taxon>Pentapetalae</taxon>
        <taxon>rosids</taxon>
        <taxon>malvids</taxon>
        <taxon>Malvales</taxon>
        <taxon>Malvaceae</taxon>
        <taxon>Malvoideae</taxon>
        <taxon>Gossypium</taxon>
    </lineage>
</organism>
<dbReference type="PANTHER" id="PTHR11439">
    <property type="entry name" value="GAG-POL-RELATED RETROTRANSPOSON"/>
    <property type="match status" value="1"/>
</dbReference>
<gene>
    <name evidence="4" type="ORF">EPI10_019185</name>
</gene>
<evidence type="ECO:0000259" key="3">
    <source>
        <dbReference type="Pfam" id="PF25597"/>
    </source>
</evidence>
<dbReference type="InterPro" id="IPR013103">
    <property type="entry name" value="RVT_2"/>
</dbReference>
<dbReference type="InterPro" id="IPR057670">
    <property type="entry name" value="SH3_retrovirus"/>
</dbReference>
<dbReference type="OrthoDB" id="1711174at2759"/>
<feature type="compositionally biased region" description="Polar residues" evidence="1">
    <location>
        <begin position="87"/>
        <end position="99"/>
    </location>
</feature>
<dbReference type="AlphaFoldDB" id="A0A5B6UEN5"/>
<feature type="compositionally biased region" description="Low complexity" evidence="1">
    <location>
        <begin position="100"/>
        <end position="124"/>
    </location>
</feature>
<reference evidence="5" key="1">
    <citation type="journal article" date="2019" name="Plant Biotechnol. J.">
        <title>Genome sequencing of the Australian wild diploid species Gossypium australe highlights disease resistance and delayed gland morphogenesis.</title>
        <authorList>
            <person name="Cai Y."/>
            <person name="Cai X."/>
            <person name="Wang Q."/>
            <person name="Wang P."/>
            <person name="Zhang Y."/>
            <person name="Cai C."/>
            <person name="Xu Y."/>
            <person name="Wang K."/>
            <person name="Zhou Z."/>
            <person name="Wang C."/>
            <person name="Geng S."/>
            <person name="Li B."/>
            <person name="Dong Q."/>
            <person name="Hou Y."/>
            <person name="Wang H."/>
            <person name="Ai P."/>
            <person name="Liu Z."/>
            <person name="Yi F."/>
            <person name="Sun M."/>
            <person name="An G."/>
            <person name="Cheng J."/>
            <person name="Zhang Y."/>
            <person name="Shi Q."/>
            <person name="Xie Y."/>
            <person name="Shi X."/>
            <person name="Chang Y."/>
            <person name="Huang F."/>
            <person name="Chen Y."/>
            <person name="Hong S."/>
            <person name="Mi L."/>
            <person name="Sun Q."/>
            <person name="Zhang L."/>
            <person name="Zhou B."/>
            <person name="Peng R."/>
            <person name="Zhang X."/>
            <person name="Liu F."/>
        </authorList>
    </citation>
    <scope>NUCLEOTIDE SEQUENCE [LARGE SCALE GENOMIC DNA]</scope>
    <source>
        <strain evidence="5">cv. PA1801</strain>
    </source>
</reference>
<dbReference type="Proteomes" id="UP000325315">
    <property type="component" value="Unassembled WGS sequence"/>
</dbReference>
<evidence type="ECO:0000313" key="4">
    <source>
        <dbReference type="EMBL" id="KAA3456249.1"/>
    </source>
</evidence>
<feature type="domain" description="Retroviral polymerase SH3-like" evidence="3">
    <location>
        <begin position="1"/>
        <end position="39"/>
    </location>
</feature>
<dbReference type="InterPro" id="IPR043502">
    <property type="entry name" value="DNA/RNA_pol_sf"/>
</dbReference>
<dbReference type="SUPFAM" id="SSF56672">
    <property type="entry name" value="DNA/RNA polymerases"/>
    <property type="match status" value="1"/>
</dbReference>
<evidence type="ECO:0000256" key="1">
    <source>
        <dbReference type="SAM" id="MobiDB-lite"/>
    </source>
</evidence>
<feature type="region of interest" description="Disordered" evidence="1">
    <location>
        <begin position="65"/>
        <end position="139"/>
    </location>
</feature>
<dbReference type="Pfam" id="PF07727">
    <property type="entry name" value="RVT_2"/>
    <property type="match status" value="1"/>
</dbReference>
<evidence type="ECO:0000259" key="2">
    <source>
        <dbReference type="Pfam" id="PF07727"/>
    </source>
</evidence>
<dbReference type="CDD" id="cd09272">
    <property type="entry name" value="RNase_HI_RT_Ty1"/>
    <property type="match status" value="1"/>
</dbReference>
<sequence>MFLGYSPSHKGYHCQDANGKIYISGHVTFHELSFPFKTINPNSHPTTTSSQSSSKLLVMNPTRLPTTTTVHNVLPRPTTTSNRSTPLVHSSSTATPLFNPTSSQLSSPTSTTPSHSPIASQPTTHQPPAPPTTTQPNSHAMITRNKAGIFKPKAYLTKADCSPSDTPVNIHEAMQSEYWQTAVHSELQALLKNNTWSLCLLLGNRRAVGCKWLFKVKKKANGTVDRYKARLVAKGFSQHAGLDFRDMFSPVIDVNNAFLNGDLTEDIYMEQPPGFEVLGANGQQLVCKLNKTLYGLHQAPRAWFHTLKQYLVTRLNFNASKADPSLFIRTSSENVVLLMVYVDDIVITAATTLTPMVNTPKLTASDGSPPFTDVHLYRSTMRMLQYLCITRLRLSFCVNKLSRYMNLQSEMHLRAVKRVLRYLVGTVDHGLYFSKGRAELVCYSDAYWASSIEDRRSTTGYVVYLGPNPVAWCSKKQSVVSRSSSEAEYRSLANCVSELLRVKQLIGEIGVSSCPTPVIWCDNTSTVPVAANPTHHA</sequence>
<dbReference type="EMBL" id="SMMG02000012">
    <property type="protein sequence ID" value="KAA3456249.1"/>
    <property type="molecule type" value="Genomic_DNA"/>
</dbReference>
<feature type="compositionally biased region" description="Low complexity" evidence="1">
    <location>
        <begin position="75"/>
        <end position="86"/>
    </location>
</feature>